<dbReference type="AlphaFoldDB" id="V6JH30"/>
<sequence length="55" mass="5702">MCASSETSHSRERSLISLGRTGPVAYRMLLVTSSLTTSPAVNASSGSPRPPIGAR</sequence>
<evidence type="ECO:0000313" key="1">
    <source>
        <dbReference type="EMBL" id="EST19182.1"/>
    </source>
</evidence>
<evidence type="ECO:0000313" key="2">
    <source>
        <dbReference type="Proteomes" id="UP000017984"/>
    </source>
</evidence>
<comment type="caution">
    <text evidence="1">The sequence shown here is derived from an EMBL/GenBank/DDBJ whole genome shotgun (WGS) entry which is preliminary data.</text>
</comment>
<protein>
    <submittedName>
        <fullName evidence="1">Uncharacterized protein</fullName>
    </submittedName>
</protein>
<gene>
    <name evidence="1" type="ORF">M878_42615</name>
</gene>
<dbReference type="EMBL" id="AWQX01000384">
    <property type="protein sequence ID" value="EST19182.1"/>
    <property type="molecule type" value="Genomic_DNA"/>
</dbReference>
<keyword evidence="2" id="KW-1185">Reference proteome</keyword>
<name>V6JH30_STRRC</name>
<dbReference type="HOGENOM" id="CLU_3030617_0_0_11"/>
<dbReference type="Proteomes" id="UP000017984">
    <property type="component" value="Chromosome"/>
</dbReference>
<accession>V6JH30</accession>
<reference evidence="1 2" key="1">
    <citation type="journal article" date="2014" name="Genome Announc.">
        <title>Draft Genome Sequence of Streptomyces roseochromogenes subsp. oscitans DS 12.976, Producer of the Aminocoumarin Antibiotic Clorobiocin.</title>
        <authorList>
            <person name="Ruckert C."/>
            <person name="Kalinowski J."/>
            <person name="Heide L."/>
            <person name="Apel A.K."/>
        </authorList>
    </citation>
    <scope>NUCLEOTIDE SEQUENCE [LARGE SCALE GENOMIC DNA]</scope>
    <source>
        <strain evidence="1 2">DS 12.976</strain>
    </source>
</reference>
<proteinExistence type="predicted"/>
<organism evidence="1 2">
    <name type="scientific">Streptomyces roseochromogenus subsp. oscitans DS 12.976</name>
    <dbReference type="NCBI Taxonomy" id="1352936"/>
    <lineage>
        <taxon>Bacteria</taxon>
        <taxon>Bacillati</taxon>
        <taxon>Actinomycetota</taxon>
        <taxon>Actinomycetes</taxon>
        <taxon>Kitasatosporales</taxon>
        <taxon>Streptomycetaceae</taxon>
        <taxon>Streptomyces</taxon>
    </lineage>
</organism>